<proteinExistence type="predicted"/>
<feature type="transmembrane region" description="Helical" evidence="1">
    <location>
        <begin position="45"/>
        <end position="65"/>
    </location>
</feature>
<evidence type="ECO:0000313" key="3">
    <source>
        <dbReference type="Proteomes" id="UP000014020"/>
    </source>
</evidence>
<sequence>MISTLVLILTVGFYLLLAFAIFYGVTKLFRLIEIKLGITGCLVPLFRVFLLLFIYMALFISFLQYHRYMS</sequence>
<evidence type="ECO:0000256" key="1">
    <source>
        <dbReference type="SAM" id="Phobius"/>
    </source>
</evidence>
<gene>
    <name evidence="2" type="ORF">IK1_05841</name>
</gene>
<keyword evidence="1" id="KW-0812">Transmembrane</keyword>
<dbReference type="EMBL" id="AHFE01000075">
    <property type="protein sequence ID" value="EOP32305.1"/>
    <property type="molecule type" value="Genomic_DNA"/>
</dbReference>
<dbReference type="Proteomes" id="UP000014020">
    <property type="component" value="Unassembled WGS sequence"/>
</dbReference>
<evidence type="ECO:0000313" key="2">
    <source>
        <dbReference type="EMBL" id="EOP32305.1"/>
    </source>
</evidence>
<accession>R8MD20</accession>
<comment type="caution">
    <text evidence="2">The sequence shown here is derived from an EMBL/GenBank/DDBJ whole genome shotgun (WGS) entry which is preliminary data.</text>
</comment>
<dbReference type="HOGENOM" id="CLU_2749137_0_0_9"/>
<dbReference type="AlphaFoldDB" id="R8MD20"/>
<protein>
    <submittedName>
        <fullName evidence="2">Uncharacterized protein</fullName>
    </submittedName>
</protein>
<name>R8MD20_BACCX</name>
<keyword evidence="1" id="KW-0472">Membrane</keyword>
<keyword evidence="1" id="KW-1133">Transmembrane helix</keyword>
<organism evidence="2 3">
    <name type="scientific">Bacillus cereus (strain VD146)</name>
    <dbReference type="NCBI Taxonomy" id="1053236"/>
    <lineage>
        <taxon>Bacteria</taxon>
        <taxon>Bacillati</taxon>
        <taxon>Bacillota</taxon>
        <taxon>Bacilli</taxon>
        <taxon>Bacillales</taxon>
        <taxon>Bacillaceae</taxon>
        <taxon>Bacillus</taxon>
        <taxon>Bacillus cereus group</taxon>
    </lineage>
</organism>
<feature type="transmembrane region" description="Helical" evidence="1">
    <location>
        <begin position="6"/>
        <end position="25"/>
    </location>
</feature>
<reference evidence="3" key="1">
    <citation type="submission" date="2012-12" db="EMBL/GenBank/DDBJ databases">
        <title>The genome sequence of Bacillus cereus VD146.</title>
        <authorList>
            <consortium name="The Broad Institute Genome Sequencing Platform"/>
            <consortium name="The Broad Institute Genome Sequencing Center for Infectious Disease"/>
            <person name="Feldgarden M."/>
            <person name="Van der Auwera G.A."/>
            <person name="Mahillon J."/>
            <person name="Duprez V."/>
            <person name="Timmery S."/>
            <person name="Mattelet C."/>
            <person name="Dierick K."/>
            <person name="Sun M."/>
            <person name="Yu Z."/>
            <person name="Zhu L."/>
            <person name="Hu X."/>
            <person name="Shank E.B."/>
            <person name="Swiecicka I."/>
            <person name="Hansen B.M."/>
            <person name="Andrup L."/>
            <person name="Walker B."/>
            <person name="Young S.K."/>
            <person name="Zeng Q."/>
            <person name="Gargeya S."/>
            <person name="Fitzgerald M."/>
            <person name="Haas B."/>
            <person name="Abouelleil A."/>
            <person name="Alvarado L."/>
            <person name="Arachchi H.M."/>
            <person name="Berlin A.M."/>
            <person name="Chapman S.B."/>
            <person name="Dewar J."/>
            <person name="Goldberg J."/>
            <person name="Griggs A."/>
            <person name="Gujja S."/>
            <person name="Hansen M."/>
            <person name="Howarth C."/>
            <person name="Imamovic A."/>
            <person name="Larimer J."/>
            <person name="McCowan C."/>
            <person name="Murphy C."/>
            <person name="Neiman D."/>
            <person name="Pearson M."/>
            <person name="Priest M."/>
            <person name="Roberts A."/>
            <person name="Saif S."/>
            <person name="Shea T."/>
            <person name="Sisk P."/>
            <person name="Sykes S."/>
            <person name="Wortman J."/>
            <person name="Nusbaum C."/>
            <person name="Birren B."/>
        </authorList>
    </citation>
    <scope>NUCLEOTIDE SEQUENCE [LARGE SCALE GENOMIC DNA]</scope>
    <source>
        <strain evidence="3">VD146</strain>
    </source>
</reference>